<accession>A0A6G0ZMQ3</accession>
<dbReference type="AlphaFoldDB" id="A0A6G0ZMQ3"/>
<comment type="caution">
    <text evidence="1">The sequence shown here is derived from an EMBL/GenBank/DDBJ whole genome shotgun (WGS) entry which is preliminary data.</text>
</comment>
<proteinExistence type="predicted"/>
<dbReference type="Proteomes" id="UP000478052">
    <property type="component" value="Unassembled WGS sequence"/>
</dbReference>
<keyword evidence="2" id="KW-1185">Reference proteome</keyword>
<organism evidence="1 2">
    <name type="scientific">Aphis craccivora</name>
    <name type="common">Cowpea aphid</name>
    <dbReference type="NCBI Taxonomy" id="307492"/>
    <lineage>
        <taxon>Eukaryota</taxon>
        <taxon>Metazoa</taxon>
        <taxon>Ecdysozoa</taxon>
        <taxon>Arthropoda</taxon>
        <taxon>Hexapoda</taxon>
        <taxon>Insecta</taxon>
        <taxon>Pterygota</taxon>
        <taxon>Neoptera</taxon>
        <taxon>Paraneoptera</taxon>
        <taxon>Hemiptera</taxon>
        <taxon>Sternorrhyncha</taxon>
        <taxon>Aphidomorpha</taxon>
        <taxon>Aphidoidea</taxon>
        <taxon>Aphididae</taxon>
        <taxon>Aphidini</taxon>
        <taxon>Aphis</taxon>
        <taxon>Aphis</taxon>
    </lineage>
</organism>
<name>A0A6G0ZMQ3_APHCR</name>
<gene>
    <name evidence="1" type="ORF">FWK35_00001411</name>
</gene>
<evidence type="ECO:0000313" key="2">
    <source>
        <dbReference type="Proteomes" id="UP000478052"/>
    </source>
</evidence>
<reference evidence="1 2" key="1">
    <citation type="submission" date="2019-08" db="EMBL/GenBank/DDBJ databases">
        <title>Whole genome of Aphis craccivora.</title>
        <authorList>
            <person name="Voronova N.V."/>
            <person name="Shulinski R.S."/>
            <person name="Bandarenka Y.V."/>
            <person name="Zhorov D.G."/>
            <person name="Warner D."/>
        </authorList>
    </citation>
    <scope>NUCLEOTIDE SEQUENCE [LARGE SCALE GENOMIC DNA]</scope>
    <source>
        <strain evidence="1">180601</strain>
        <tissue evidence="1">Whole Body</tissue>
    </source>
</reference>
<protein>
    <submittedName>
        <fullName evidence="1">Craniofacial development protein 2-like</fullName>
    </submittedName>
</protein>
<sequence>MKLIKFSTADVMGYYGADSDTDHFIVVSRFRLKLKKNYLVGKSQKKNPRPATKQYYVFIHYLTKSTKSLKKRYASTHSTQYLISIISIIK</sequence>
<evidence type="ECO:0000313" key="1">
    <source>
        <dbReference type="EMBL" id="KAF0772316.1"/>
    </source>
</evidence>
<dbReference type="EMBL" id="VUJU01000193">
    <property type="protein sequence ID" value="KAF0772316.1"/>
    <property type="molecule type" value="Genomic_DNA"/>
</dbReference>